<dbReference type="AlphaFoldDB" id="A0A671UTA8"/>
<proteinExistence type="inferred from homology"/>
<reference evidence="5" key="2">
    <citation type="submission" date="2025-08" db="UniProtKB">
        <authorList>
            <consortium name="Ensembl"/>
        </authorList>
    </citation>
    <scope>IDENTIFICATION</scope>
</reference>
<dbReference type="CDD" id="cd01852">
    <property type="entry name" value="AIG1"/>
    <property type="match status" value="1"/>
</dbReference>
<protein>
    <recommendedName>
        <fullName evidence="4">AIG1-type G domain-containing protein</fullName>
    </recommendedName>
</protein>
<evidence type="ECO:0000259" key="4">
    <source>
        <dbReference type="PROSITE" id="PS51720"/>
    </source>
</evidence>
<reference evidence="5" key="3">
    <citation type="submission" date="2025-09" db="UniProtKB">
        <authorList>
            <consortium name="Ensembl"/>
        </authorList>
    </citation>
    <scope>IDENTIFICATION</scope>
</reference>
<keyword evidence="6" id="KW-1185">Reference proteome</keyword>
<dbReference type="GeneTree" id="ENSGT01150000286992"/>
<evidence type="ECO:0000313" key="5">
    <source>
        <dbReference type="Ensembl" id="ENSSAUP00010015800.1"/>
    </source>
</evidence>
<evidence type="ECO:0000256" key="1">
    <source>
        <dbReference type="ARBA" id="ARBA00008535"/>
    </source>
</evidence>
<dbReference type="InterPro" id="IPR027417">
    <property type="entry name" value="P-loop_NTPase"/>
</dbReference>
<reference evidence="5" key="1">
    <citation type="submission" date="2021-04" db="EMBL/GenBank/DDBJ databases">
        <authorList>
            <consortium name="Wellcome Sanger Institute Data Sharing"/>
        </authorList>
    </citation>
    <scope>NUCLEOTIDE SEQUENCE [LARGE SCALE GENOMIC DNA]</scope>
</reference>
<dbReference type="OMA" id="AIITKIC"/>
<organism evidence="5 6">
    <name type="scientific">Sparus aurata</name>
    <name type="common">Gilthead sea bream</name>
    <dbReference type="NCBI Taxonomy" id="8175"/>
    <lineage>
        <taxon>Eukaryota</taxon>
        <taxon>Metazoa</taxon>
        <taxon>Chordata</taxon>
        <taxon>Craniata</taxon>
        <taxon>Vertebrata</taxon>
        <taxon>Euteleostomi</taxon>
        <taxon>Actinopterygii</taxon>
        <taxon>Neopterygii</taxon>
        <taxon>Teleostei</taxon>
        <taxon>Neoteleostei</taxon>
        <taxon>Acanthomorphata</taxon>
        <taxon>Eupercaria</taxon>
        <taxon>Spariformes</taxon>
        <taxon>Sparidae</taxon>
        <taxon>Sparus</taxon>
    </lineage>
</organism>
<dbReference type="SUPFAM" id="SSF52540">
    <property type="entry name" value="P-loop containing nucleoside triphosphate hydrolases"/>
    <property type="match status" value="1"/>
</dbReference>
<dbReference type="PANTHER" id="PTHR10903:SF62">
    <property type="entry name" value="GTPASE IMAP FAMILY MEMBER 4-LIKE-RELATED"/>
    <property type="match status" value="1"/>
</dbReference>
<dbReference type="PANTHER" id="PTHR10903">
    <property type="entry name" value="GTPASE, IMAP FAMILY MEMBER-RELATED"/>
    <property type="match status" value="1"/>
</dbReference>
<dbReference type="Gene3D" id="3.40.50.300">
    <property type="entry name" value="P-loop containing nucleotide triphosphate hydrolases"/>
    <property type="match status" value="1"/>
</dbReference>
<comment type="similarity">
    <text evidence="1">Belongs to the TRAFAC class TrmE-Era-EngA-EngB-Septin-like GTPase superfamily. AIG1/Toc34/Toc159-like paraseptin GTPase family. IAN subfamily.</text>
</comment>
<evidence type="ECO:0000256" key="3">
    <source>
        <dbReference type="ARBA" id="ARBA00023134"/>
    </source>
</evidence>
<dbReference type="FunFam" id="3.40.50.300:FF:000366">
    <property type="entry name" value="GTPase, IMAP family member 2"/>
    <property type="match status" value="1"/>
</dbReference>
<dbReference type="InParanoid" id="A0A671UTA8"/>
<dbReference type="GO" id="GO:0005525">
    <property type="term" value="F:GTP binding"/>
    <property type="evidence" value="ECO:0007669"/>
    <property type="project" value="UniProtKB-KW"/>
</dbReference>
<dbReference type="Proteomes" id="UP000472265">
    <property type="component" value="Chromosome 10"/>
</dbReference>
<dbReference type="PROSITE" id="PS51720">
    <property type="entry name" value="G_AIG1"/>
    <property type="match status" value="1"/>
</dbReference>
<dbReference type="Ensembl" id="ENSSAUT00010016746.1">
    <property type="protein sequence ID" value="ENSSAUP00010015800.1"/>
    <property type="gene ID" value="ENSSAUG00010007301.1"/>
</dbReference>
<accession>A0A671UTA8</accession>
<keyword evidence="2" id="KW-0547">Nucleotide-binding</keyword>
<dbReference type="InterPro" id="IPR045058">
    <property type="entry name" value="GIMA/IAN/Toc"/>
</dbReference>
<dbReference type="InterPro" id="IPR006703">
    <property type="entry name" value="G_AIG1"/>
</dbReference>
<feature type="domain" description="AIG1-type G" evidence="4">
    <location>
        <begin position="8"/>
        <end position="217"/>
    </location>
</feature>
<keyword evidence="3" id="KW-0342">GTP-binding</keyword>
<name>A0A671UTA8_SPAAU</name>
<sequence length="367" mass="39339">MNSSLLVSTPKRIVLLGKTGSGKSNLANTIFGEKLFTTNHSPNSGTSTCQAETKPVNGRSITLIDTPGFFDTREGEEDLKPEMVSCITECSPGPHAFLIVLKVEKFTEHEQAIITKICQYFSKDALKYAVIVFTHGDQLPKGMKIEEFVCQNKNLSDLVESCGGRCHVIDNRYWNNKVQNNYRSNQFQVEELLQTVDKMVMENNGGYYVNQVFEAVEKEIQKEEDLIRQSAGNMPVEEVRKQAKSTVSNRFLINLAGTTTGVLLGAFCGVRAMVGLVITALQNSTVPMNFLKTIPALGGTAAAVAAGGGQVAVVAAGAAVGVTLAAAGGVWGGVIGSNAVEGAETLSEAVDMAANAVYNKGKKMVKF</sequence>
<evidence type="ECO:0000313" key="6">
    <source>
        <dbReference type="Proteomes" id="UP000472265"/>
    </source>
</evidence>
<dbReference type="Pfam" id="PF04548">
    <property type="entry name" value="AIG1"/>
    <property type="match status" value="1"/>
</dbReference>
<evidence type="ECO:0000256" key="2">
    <source>
        <dbReference type="ARBA" id="ARBA00022741"/>
    </source>
</evidence>